<dbReference type="InterPro" id="IPR017441">
    <property type="entry name" value="Protein_kinase_ATP_BS"/>
</dbReference>
<dbReference type="GO" id="GO:0004674">
    <property type="term" value="F:protein serine/threonine kinase activity"/>
    <property type="evidence" value="ECO:0007669"/>
    <property type="project" value="UniProtKB-KW"/>
</dbReference>
<evidence type="ECO:0000256" key="4">
    <source>
        <dbReference type="ARBA" id="ARBA00022741"/>
    </source>
</evidence>
<keyword evidence="1" id="KW-0723">Serine/threonine-protein kinase</keyword>
<feature type="domain" description="EF-hand" evidence="11">
    <location>
        <begin position="527"/>
        <end position="562"/>
    </location>
</feature>
<evidence type="ECO:0000259" key="10">
    <source>
        <dbReference type="PROSITE" id="PS50011"/>
    </source>
</evidence>
<dbReference type="InterPro" id="IPR011009">
    <property type="entry name" value="Kinase-like_dom_sf"/>
</dbReference>
<feature type="domain" description="Protein kinase" evidence="10">
    <location>
        <begin position="94"/>
        <end position="359"/>
    </location>
</feature>
<feature type="compositionally biased region" description="Polar residues" evidence="9">
    <location>
        <begin position="44"/>
        <end position="61"/>
    </location>
</feature>
<evidence type="ECO:0000256" key="6">
    <source>
        <dbReference type="ARBA" id="ARBA00022837"/>
    </source>
</evidence>
<keyword evidence="3" id="KW-0677">Repeat</keyword>
<dbReference type="EMBL" id="HBIP01032807">
    <property type="protein sequence ID" value="CAE0504928.1"/>
    <property type="molecule type" value="Transcribed_RNA"/>
</dbReference>
<dbReference type="GO" id="GO:0005509">
    <property type="term" value="F:calcium ion binding"/>
    <property type="evidence" value="ECO:0007669"/>
    <property type="project" value="InterPro"/>
</dbReference>
<accession>A0A7S3R798</accession>
<dbReference type="PANTHER" id="PTHR24349">
    <property type="entry name" value="SERINE/THREONINE-PROTEIN KINASE"/>
    <property type="match status" value="1"/>
</dbReference>
<dbReference type="InterPro" id="IPR000719">
    <property type="entry name" value="Prot_kinase_dom"/>
</dbReference>
<dbReference type="InterPro" id="IPR018247">
    <property type="entry name" value="EF_Hand_1_Ca_BS"/>
</dbReference>
<dbReference type="Gene3D" id="1.10.238.10">
    <property type="entry name" value="EF-hand"/>
    <property type="match status" value="1"/>
</dbReference>
<reference evidence="12" key="1">
    <citation type="submission" date="2021-01" db="EMBL/GenBank/DDBJ databases">
        <authorList>
            <person name="Corre E."/>
            <person name="Pelletier E."/>
            <person name="Niang G."/>
            <person name="Scheremetjew M."/>
            <person name="Finn R."/>
            <person name="Kale V."/>
            <person name="Holt S."/>
            <person name="Cochrane G."/>
            <person name="Meng A."/>
            <person name="Brown T."/>
            <person name="Cohen L."/>
        </authorList>
    </citation>
    <scope>NUCLEOTIDE SEQUENCE</scope>
    <source>
        <strain evidence="12">CCMP1320</strain>
    </source>
</reference>
<dbReference type="PROSITE" id="PS00107">
    <property type="entry name" value="PROTEIN_KINASE_ATP"/>
    <property type="match status" value="1"/>
</dbReference>
<evidence type="ECO:0000256" key="8">
    <source>
        <dbReference type="PROSITE-ProRule" id="PRU10141"/>
    </source>
</evidence>
<evidence type="ECO:0008006" key="13">
    <source>
        <dbReference type="Google" id="ProtNLM"/>
    </source>
</evidence>
<dbReference type="SUPFAM" id="SSF56112">
    <property type="entry name" value="Protein kinase-like (PK-like)"/>
    <property type="match status" value="1"/>
</dbReference>
<dbReference type="FunFam" id="1.10.238.10:FF:000178">
    <property type="entry name" value="Calmodulin-2 A"/>
    <property type="match status" value="1"/>
</dbReference>
<keyword evidence="7 8" id="KW-0067">ATP-binding</keyword>
<dbReference type="PROSITE" id="PS50222">
    <property type="entry name" value="EF_HAND_2"/>
    <property type="match status" value="4"/>
</dbReference>
<feature type="domain" description="EF-hand" evidence="11">
    <location>
        <begin position="445"/>
        <end position="480"/>
    </location>
</feature>
<sequence>MLLQRHAASSPAPSKRIPAAPVYTPRRIAHVFKNTGSLPRAQRRSTASGSTQCRSSATDTPINEGVLKLPPRTELAPAEVERVFGYSNQLDSLFFIGRVVGAGSFGVVRECVEINSGKRYAIKSISKKPKRGPCTPRYLLKIRAEVEIMQQLGFSLDAVNLREVFEDERAVHLVMDLCEGGALLERVSSKQYSEKYIARLSRSILRFVSQCHAKGIIYRDIKPDNFLFVTNDEDSQLKAIDFGLSIRHWPSEPKLNSRSGTPAYMSPELVLQNYDEKCDIWGVGMLTYQLLTGGFPYWDDVRTKSLTEVWRAILGTDIDWDAPALAALSPSALDFLKTLLRRKPEERPSASQALEHPWIRDGGVARELPLEGTVVQRLQRFSTYGKLKQVVLSIIAEELAGESASQPLASISNVQDLFEDIDTDHSGGVSLEELTAGLTKLGYRLTPNEIEQLLRGIDANYDGQIDLNEFVTTLLDWDELQKQQTWQTYIDTAFNKIDTDGDGYISLEELMDLIPAQPRGAAGGELERQVEARAMLREADTNEDGKISKEEFYSLLKDVQAPDTLALYDNRLPSSAVEELKA</sequence>
<organism evidence="12">
    <name type="scientific">Dunaliella tertiolecta</name>
    <name type="common">Green alga</name>
    <dbReference type="NCBI Taxonomy" id="3047"/>
    <lineage>
        <taxon>Eukaryota</taxon>
        <taxon>Viridiplantae</taxon>
        <taxon>Chlorophyta</taxon>
        <taxon>core chlorophytes</taxon>
        <taxon>Chlorophyceae</taxon>
        <taxon>CS clade</taxon>
        <taxon>Chlamydomonadales</taxon>
        <taxon>Dunaliellaceae</taxon>
        <taxon>Dunaliella</taxon>
    </lineage>
</organism>
<keyword evidence="2" id="KW-0808">Transferase</keyword>
<keyword evidence="6" id="KW-0106">Calcium</keyword>
<dbReference type="InterPro" id="IPR050205">
    <property type="entry name" value="CDPK_Ser/Thr_kinases"/>
</dbReference>
<evidence type="ECO:0000256" key="9">
    <source>
        <dbReference type="SAM" id="MobiDB-lite"/>
    </source>
</evidence>
<keyword evidence="4 8" id="KW-0547">Nucleotide-binding</keyword>
<dbReference type="InterPro" id="IPR002048">
    <property type="entry name" value="EF_hand_dom"/>
</dbReference>
<dbReference type="PROSITE" id="PS50011">
    <property type="entry name" value="PROTEIN_KINASE_DOM"/>
    <property type="match status" value="1"/>
</dbReference>
<evidence type="ECO:0000256" key="3">
    <source>
        <dbReference type="ARBA" id="ARBA00022737"/>
    </source>
</evidence>
<feature type="domain" description="EF-hand" evidence="11">
    <location>
        <begin position="485"/>
        <end position="520"/>
    </location>
</feature>
<dbReference type="GO" id="GO:0005524">
    <property type="term" value="F:ATP binding"/>
    <property type="evidence" value="ECO:0007669"/>
    <property type="project" value="UniProtKB-UniRule"/>
</dbReference>
<keyword evidence="5" id="KW-0418">Kinase</keyword>
<dbReference type="Pfam" id="PF00069">
    <property type="entry name" value="Pkinase"/>
    <property type="match status" value="1"/>
</dbReference>
<dbReference type="SMART" id="SM00220">
    <property type="entry name" value="S_TKc"/>
    <property type="match status" value="1"/>
</dbReference>
<evidence type="ECO:0000256" key="7">
    <source>
        <dbReference type="ARBA" id="ARBA00022840"/>
    </source>
</evidence>
<evidence type="ECO:0000259" key="11">
    <source>
        <dbReference type="PROSITE" id="PS50222"/>
    </source>
</evidence>
<dbReference type="SUPFAM" id="SSF47473">
    <property type="entry name" value="EF-hand"/>
    <property type="match status" value="1"/>
</dbReference>
<dbReference type="PROSITE" id="PS00108">
    <property type="entry name" value="PROTEIN_KINASE_ST"/>
    <property type="match status" value="1"/>
</dbReference>
<feature type="binding site" evidence="8">
    <location>
        <position position="123"/>
    </location>
    <ligand>
        <name>ATP</name>
        <dbReference type="ChEBI" id="CHEBI:30616"/>
    </ligand>
</feature>
<gene>
    <name evidence="12" type="ORF">DTER00134_LOCUS20001</name>
</gene>
<proteinExistence type="predicted"/>
<dbReference type="Pfam" id="PF13499">
    <property type="entry name" value="EF-hand_7"/>
    <property type="match status" value="2"/>
</dbReference>
<dbReference type="GO" id="GO:0043226">
    <property type="term" value="C:organelle"/>
    <property type="evidence" value="ECO:0007669"/>
    <property type="project" value="UniProtKB-ARBA"/>
</dbReference>
<feature type="region of interest" description="Disordered" evidence="9">
    <location>
        <begin position="33"/>
        <end position="66"/>
    </location>
</feature>
<dbReference type="Gene3D" id="3.30.200.20">
    <property type="entry name" value="Phosphorylase Kinase, domain 1"/>
    <property type="match status" value="1"/>
</dbReference>
<dbReference type="InterPro" id="IPR008271">
    <property type="entry name" value="Ser/Thr_kinase_AS"/>
</dbReference>
<dbReference type="AlphaFoldDB" id="A0A7S3R798"/>
<dbReference type="InterPro" id="IPR011992">
    <property type="entry name" value="EF-hand-dom_pair"/>
</dbReference>
<dbReference type="Gene3D" id="1.10.510.10">
    <property type="entry name" value="Transferase(Phosphotransferase) domain 1"/>
    <property type="match status" value="1"/>
</dbReference>
<evidence type="ECO:0000256" key="5">
    <source>
        <dbReference type="ARBA" id="ARBA00022777"/>
    </source>
</evidence>
<protein>
    <recommendedName>
        <fullName evidence="13">Calcium-dependent protein kinase</fullName>
    </recommendedName>
</protein>
<dbReference type="SMART" id="SM00054">
    <property type="entry name" value="EFh"/>
    <property type="match status" value="4"/>
</dbReference>
<evidence type="ECO:0000256" key="1">
    <source>
        <dbReference type="ARBA" id="ARBA00022527"/>
    </source>
</evidence>
<feature type="region of interest" description="Disordered" evidence="9">
    <location>
        <begin position="1"/>
        <end position="20"/>
    </location>
</feature>
<name>A0A7S3R798_DUNTE</name>
<dbReference type="PROSITE" id="PS00018">
    <property type="entry name" value="EF_HAND_1"/>
    <property type="match status" value="2"/>
</dbReference>
<feature type="domain" description="EF-hand" evidence="11">
    <location>
        <begin position="409"/>
        <end position="444"/>
    </location>
</feature>
<evidence type="ECO:0000313" key="12">
    <source>
        <dbReference type="EMBL" id="CAE0504928.1"/>
    </source>
</evidence>
<evidence type="ECO:0000256" key="2">
    <source>
        <dbReference type="ARBA" id="ARBA00022679"/>
    </source>
</evidence>